<evidence type="ECO:0000256" key="3">
    <source>
        <dbReference type="ARBA" id="ARBA00022833"/>
    </source>
</evidence>
<evidence type="ECO:0000259" key="4">
    <source>
        <dbReference type="Pfam" id="PF01979"/>
    </source>
</evidence>
<dbReference type="AlphaFoldDB" id="A0A398CVX6"/>
<dbReference type="Gene3D" id="2.30.40.10">
    <property type="entry name" value="Urease, subunit C, domain 1"/>
    <property type="match status" value="1"/>
</dbReference>
<evidence type="ECO:0000313" key="6">
    <source>
        <dbReference type="Proteomes" id="UP000266328"/>
    </source>
</evidence>
<keyword evidence="1" id="KW-0479">Metal-binding</keyword>
<dbReference type="PANTHER" id="PTHR43794:SF11">
    <property type="entry name" value="AMIDOHYDROLASE-RELATED DOMAIN-CONTAINING PROTEIN"/>
    <property type="match status" value="1"/>
</dbReference>
<dbReference type="GO" id="GO:0019239">
    <property type="term" value="F:deaminase activity"/>
    <property type="evidence" value="ECO:0007669"/>
    <property type="project" value="UniProtKB-ARBA"/>
</dbReference>
<keyword evidence="2 5" id="KW-0378">Hydrolase</keyword>
<evidence type="ECO:0000256" key="1">
    <source>
        <dbReference type="ARBA" id="ARBA00022723"/>
    </source>
</evidence>
<dbReference type="EMBL" id="QXIS01000002">
    <property type="protein sequence ID" value="RIE06872.1"/>
    <property type="molecule type" value="Genomic_DNA"/>
</dbReference>
<dbReference type="OrthoDB" id="9807210at2"/>
<proteinExistence type="predicted"/>
<sequence length="430" mass="46521">MVRVFTSARILDTGGGSDDATRVVDILVDGMKISRIADHVDPPEGAGVVDASKYLVTPGFVNAHGHLAMTLLRGLADEVPLDVWLHNYMFPREALMNGDDIYYGSLLALAEGIMSGTTTFADMYFFEDDVARAVDEAGVRANLSTGTASLDNEQGRLEKSEEFVVRWNNKADGRIKASFGPHAPYTTTPAFVMENFERARELGVIVQFHLHETREEVADFTATYGASPISYYADQGYFENPPRLLAAHCVHMTARDAEILRDAGASIALNIQSNLKLGSGIADYRLLLGSGVNLCVGTDGAASNDNVDMLEELRVLGLVMKGSTMEASGISNASLLTMATSNGAQALGFEGVGTLSDGATADLVFWDLEDESFCPRNNVASHLLWSANSRAVDSVMVAGSWVMEHRQLLGIDIDKVRFEVARRARRLADG</sequence>
<reference evidence="5 6" key="1">
    <citation type="submission" date="2018-09" db="EMBL/GenBank/DDBJ databases">
        <title>Discovery and Ecogenomic Context for Candidatus Cryosericales, a Global Caldiserica Order Active in Thawing Permafrost.</title>
        <authorList>
            <person name="Martinez M.A."/>
            <person name="Woodcroft B.J."/>
            <person name="Ignacio Espinoza J.C."/>
            <person name="Zayed A."/>
            <person name="Singleton C.M."/>
            <person name="Boyd J."/>
            <person name="Li Y.-F."/>
            <person name="Purvine S."/>
            <person name="Maughan H."/>
            <person name="Hodgkins S.B."/>
            <person name="Anderson D."/>
            <person name="Sederholm M."/>
            <person name="Temperton B."/>
            <person name="Saleska S.R."/>
            <person name="Tyson G.W."/>
            <person name="Rich V.I."/>
        </authorList>
    </citation>
    <scope>NUCLEOTIDE SEQUENCE [LARGE SCALE GENOMIC DNA]</scope>
    <source>
        <strain evidence="5 6">SMC7</strain>
    </source>
</reference>
<keyword evidence="6" id="KW-1185">Reference proteome</keyword>
<evidence type="ECO:0000313" key="5">
    <source>
        <dbReference type="EMBL" id="RIE06872.1"/>
    </source>
</evidence>
<protein>
    <submittedName>
        <fullName evidence="5">Amidohydrolase</fullName>
    </submittedName>
</protein>
<dbReference type="InterPro" id="IPR006680">
    <property type="entry name" value="Amidohydro-rel"/>
</dbReference>
<dbReference type="CDD" id="cd01298">
    <property type="entry name" value="ATZ_TRZ_like"/>
    <property type="match status" value="1"/>
</dbReference>
<organism evidence="5 6">
    <name type="scientific">Candidatus Cryosericum terrychapinii</name>
    <dbReference type="NCBI Taxonomy" id="2290919"/>
    <lineage>
        <taxon>Bacteria</taxon>
        <taxon>Pseudomonadati</taxon>
        <taxon>Caldisericota/Cryosericota group</taxon>
        <taxon>Candidatus Cryosericota</taxon>
        <taxon>Candidatus Cryosericia</taxon>
        <taxon>Candidatus Cryosericales</taxon>
        <taxon>Candidatus Cryosericaceae</taxon>
        <taxon>Candidatus Cryosericum</taxon>
    </lineage>
</organism>
<dbReference type="SUPFAM" id="SSF51338">
    <property type="entry name" value="Composite domain of metallo-dependent hydrolases"/>
    <property type="match status" value="2"/>
</dbReference>
<dbReference type="SUPFAM" id="SSF51556">
    <property type="entry name" value="Metallo-dependent hydrolases"/>
    <property type="match status" value="1"/>
</dbReference>
<dbReference type="GO" id="GO:0016814">
    <property type="term" value="F:hydrolase activity, acting on carbon-nitrogen (but not peptide) bonds, in cyclic amidines"/>
    <property type="evidence" value="ECO:0007669"/>
    <property type="project" value="UniProtKB-ARBA"/>
</dbReference>
<dbReference type="GO" id="GO:0046872">
    <property type="term" value="F:metal ion binding"/>
    <property type="evidence" value="ECO:0007669"/>
    <property type="project" value="UniProtKB-KW"/>
</dbReference>
<dbReference type="Proteomes" id="UP000266328">
    <property type="component" value="Unassembled WGS sequence"/>
</dbReference>
<keyword evidence="3" id="KW-0862">Zinc</keyword>
<gene>
    <name evidence="5" type="ORF">SMC7_00475</name>
</gene>
<dbReference type="InterPro" id="IPR050287">
    <property type="entry name" value="MTA/SAH_deaminase"/>
</dbReference>
<dbReference type="Pfam" id="PF01979">
    <property type="entry name" value="Amidohydro_1"/>
    <property type="match status" value="1"/>
</dbReference>
<dbReference type="FunFam" id="3.20.20.140:FF:000014">
    <property type="entry name" value="5-methylthioadenosine/S-adenosylhomocysteine deaminase"/>
    <property type="match status" value="1"/>
</dbReference>
<feature type="domain" description="Amidohydrolase-related" evidence="4">
    <location>
        <begin position="55"/>
        <end position="402"/>
    </location>
</feature>
<accession>A0A398CVX6</accession>
<dbReference type="RefSeq" id="WP_119088427.1">
    <property type="nucleotide sequence ID" value="NZ_QXIS01000002.1"/>
</dbReference>
<dbReference type="InterPro" id="IPR032466">
    <property type="entry name" value="Metal_Hydrolase"/>
</dbReference>
<dbReference type="PANTHER" id="PTHR43794">
    <property type="entry name" value="AMINOHYDROLASE SSNA-RELATED"/>
    <property type="match status" value="1"/>
</dbReference>
<name>A0A398CVX6_9BACT</name>
<dbReference type="InterPro" id="IPR011059">
    <property type="entry name" value="Metal-dep_hydrolase_composite"/>
</dbReference>
<comment type="caution">
    <text evidence="5">The sequence shown here is derived from an EMBL/GenBank/DDBJ whole genome shotgun (WGS) entry which is preliminary data.</text>
</comment>
<evidence type="ECO:0000256" key="2">
    <source>
        <dbReference type="ARBA" id="ARBA00022801"/>
    </source>
</evidence>
<dbReference type="Gene3D" id="3.20.20.140">
    <property type="entry name" value="Metal-dependent hydrolases"/>
    <property type="match status" value="1"/>
</dbReference>